<proteinExistence type="predicted"/>
<evidence type="ECO:0000313" key="2">
    <source>
        <dbReference type="EMBL" id="SJZ88870.1"/>
    </source>
</evidence>
<dbReference type="STRING" id="115783.SAMN02745119_01920"/>
<organism evidence="2 3">
    <name type="scientific">Trichlorobacter thiogenes</name>
    <dbReference type="NCBI Taxonomy" id="115783"/>
    <lineage>
        <taxon>Bacteria</taxon>
        <taxon>Pseudomonadati</taxon>
        <taxon>Thermodesulfobacteriota</taxon>
        <taxon>Desulfuromonadia</taxon>
        <taxon>Geobacterales</taxon>
        <taxon>Geobacteraceae</taxon>
        <taxon>Trichlorobacter</taxon>
    </lineage>
</organism>
<reference evidence="3" key="1">
    <citation type="submission" date="2017-02" db="EMBL/GenBank/DDBJ databases">
        <authorList>
            <person name="Varghese N."/>
            <person name="Submissions S."/>
        </authorList>
    </citation>
    <scope>NUCLEOTIDE SEQUENCE [LARGE SCALE GENOMIC DNA]</scope>
    <source>
        <strain evidence="3">ATCC BAA-34</strain>
    </source>
</reference>
<dbReference type="SUPFAM" id="SSF101447">
    <property type="entry name" value="Formin homology 2 domain (FH2 domain)"/>
    <property type="match status" value="1"/>
</dbReference>
<accession>A0A1T4PBE1</accession>
<dbReference type="RefSeq" id="WP_078790209.1">
    <property type="nucleotide sequence ID" value="NZ_FUWR01000009.1"/>
</dbReference>
<sequence length="186" mass="20304">MNRQKQLLAILLTFFILSLAYAWFRTPRQKAASPRPTAAKTAVSRPAPAAKPAVTTTAIPTPYLPLALPEPEQAEVRIKRDLFIPLQVIEARIAAKKAAAIKPPPPPPPPPPPTPQELARTELAQYKSLGMLKKQGKQVAFLSRGGQIKLIRLGDSLISGYKVTAITDDRLVLRADDGDEMSLAMR</sequence>
<evidence type="ECO:0008006" key="4">
    <source>
        <dbReference type="Google" id="ProtNLM"/>
    </source>
</evidence>
<dbReference type="EMBL" id="FUWR01000009">
    <property type="protein sequence ID" value="SJZ88870.1"/>
    <property type="molecule type" value="Genomic_DNA"/>
</dbReference>
<dbReference type="OrthoDB" id="9835898at2"/>
<evidence type="ECO:0000313" key="3">
    <source>
        <dbReference type="Proteomes" id="UP000190102"/>
    </source>
</evidence>
<gene>
    <name evidence="2" type="ORF">SAMN02745119_01920</name>
</gene>
<keyword evidence="3" id="KW-1185">Reference proteome</keyword>
<name>A0A1T4PBE1_9BACT</name>
<dbReference type="AlphaFoldDB" id="A0A1T4PBE1"/>
<evidence type="ECO:0000256" key="1">
    <source>
        <dbReference type="SAM" id="MobiDB-lite"/>
    </source>
</evidence>
<feature type="region of interest" description="Disordered" evidence="1">
    <location>
        <begin position="30"/>
        <end position="51"/>
    </location>
</feature>
<dbReference type="Proteomes" id="UP000190102">
    <property type="component" value="Unassembled WGS sequence"/>
</dbReference>
<protein>
    <recommendedName>
        <fullName evidence="4">Type II secretion system protein GspC N-terminal domain-containing protein</fullName>
    </recommendedName>
</protein>